<name>A0A183FCE8_HELPZ</name>
<sequence length="89" mass="10400">MYPADRPRRLLHFVVILRATTPPPPPHNADNSAFLEDATVRERADGQLRKENTGCDVWRHTLVVWGRESAEHRANHPRRERITHIYKQA</sequence>
<dbReference type="AlphaFoldDB" id="A0A183FCE8"/>
<protein>
    <submittedName>
        <fullName evidence="3">Secreted protein</fullName>
    </submittedName>
</protein>
<keyword evidence="2" id="KW-1185">Reference proteome</keyword>
<reference evidence="1 2" key="1">
    <citation type="submission" date="2018-11" db="EMBL/GenBank/DDBJ databases">
        <authorList>
            <consortium name="Pathogen Informatics"/>
        </authorList>
    </citation>
    <scope>NUCLEOTIDE SEQUENCE [LARGE SCALE GENOMIC DNA]</scope>
</reference>
<evidence type="ECO:0000313" key="1">
    <source>
        <dbReference type="EMBL" id="VDO45857.1"/>
    </source>
</evidence>
<reference evidence="3" key="2">
    <citation type="submission" date="2019-09" db="UniProtKB">
        <authorList>
            <consortium name="WormBaseParasite"/>
        </authorList>
    </citation>
    <scope>IDENTIFICATION</scope>
</reference>
<evidence type="ECO:0000313" key="3">
    <source>
        <dbReference type="WBParaSite" id="HPBE_0000384001-mRNA-1"/>
    </source>
</evidence>
<organism evidence="2 3">
    <name type="scientific">Heligmosomoides polygyrus</name>
    <name type="common">Parasitic roundworm</name>
    <dbReference type="NCBI Taxonomy" id="6339"/>
    <lineage>
        <taxon>Eukaryota</taxon>
        <taxon>Metazoa</taxon>
        <taxon>Ecdysozoa</taxon>
        <taxon>Nematoda</taxon>
        <taxon>Chromadorea</taxon>
        <taxon>Rhabditida</taxon>
        <taxon>Rhabditina</taxon>
        <taxon>Rhabditomorpha</taxon>
        <taxon>Strongyloidea</taxon>
        <taxon>Heligmosomidae</taxon>
        <taxon>Heligmosomoides</taxon>
    </lineage>
</organism>
<gene>
    <name evidence="1" type="ORF">HPBE_LOCUS3841</name>
</gene>
<evidence type="ECO:0000313" key="2">
    <source>
        <dbReference type="Proteomes" id="UP000050761"/>
    </source>
</evidence>
<dbReference type="Proteomes" id="UP000050761">
    <property type="component" value="Unassembled WGS sequence"/>
</dbReference>
<accession>A0A183FCE8</accession>
<dbReference type="WBParaSite" id="HPBE_0000384001-mRNA-1">
    <property type="protein sequence ID" value="HPBE_0000384001-mRNA-1"/>
    <property type="gene ID" value="HPBE_0000384001"/>
</dbReference>
<proteinExistence type="predicted"/>
<dbReference type="EMBL" id="UZAH01016776">
    <property type="protein sequence ID" value="VDO45857.1"/>
    <property type="molecule type" value="Genomic_DNA"/>
</dbReference>
<accession>A0A3P7WGG0</accession>